<protein>
    <submittedName>
        <fullName evidence="1">Uncharacterized protein</fullName>
    </submittedName>
</protein>
<evidence type="ECO:0000313" key="1">
    <source>
        <dbReference type="EMBL" id="CAI9731979.1"/>
    </source>
</evidence>
<dbReference type="Proteomes" id="UP001162480">
    <property type="component" value="Chromosome 13"/>
</dbReference>
<reference evidence="1" key="1">
    <citation type="submission" date="2023-08" db="EMBL/GenBank/DDBJ databases">
        <authorList>
            <person name="Alioto T."/>
            <person name="Alioto T."/>
            <person name="Gomez Garrido J."/>
        </authorList>
    </citation>
    <scope>NUCLEOTIDE SEQUENCE</scope>
</reference>
<dbReference type="EMBL" id="OX597826">
    <property type="protein sequence ID" value="CAI9731979.1"/>
    <property type="molecule type" value="Genomic_DNA"/>
</dbReference>
<keyword evidence="2" id="KW-1185">Reference proteome</keyword>
<gene>
    <name evidence="1" type="ORF">OCTVUL_1B008437</name>
</gene>
<proteinExistence type="predicted"/>
<evidence type="ECO:0000313" key="2">
    <source>
        <dbReference type="Proteomes" id="UP001162480"/>
    </source>
</evidence>
<name>A0AA36BDA0_OCTVU</name>
<sequence>MNLKRLRSQTIRNKSFRIVDKEVVDGCDSDVGFDGHCCDDARRHSDGLVGDHGDTGCGAVGRDADNSLGHFDDVPGDVVVQNVRSDADH</sequence>
<organism evidence="1 2">
    <name type="scientific">Octopus vulgaris</name>
    <name type="common">Common octopus</name>
    <dbReference type="NCBI Taxonomy" id="6645"/>
    <lineage>
        <taxon>Eukaryota</taxon>
        <taxon>Metazoa</taxon>
        <taxon>Spiralia</taxon>
        <taxon>Lophotrochozoa</taxon>
        <taxon>Mollusca</taxon>
        <taxon>Cephalopoda</taxon>
        <taxon>Coleoidea</taxon>
        <taxon>Octopodiformes</taxon>
        <taxon>Octopoda</taxon>
        <taxon>Incirrata</taxon>
        <taxon>Octopodidae</taxon>
        <taxon>Octopus</taxon>
    </lineage>
</organism>
<dbReference type="AlphaFoldDB" id="A0AA36BDA0"/>
<accession>A0AA36BDA0</accession>